<dbReference type="PANTHER" id="PTHR42852">
    <property type="entry name" value="THIOL:DISULFIDE INTERCHANGE PROTEIN DSBE"/>
    <property type="match status" value="1"/>
</dbReference>
<keyword evidence="1" id="KW-0732">Signal</keyword>
<protein>
    <recommendedName>
        <fullName evidence="2">Thioredoxin domain-containing protein</fullName>
    </recommendedName>
</protein>
<gene>
    <name evidence="3" type="ORF">DFI_16570</name>
</gene>
<dbReference type="AlphaFoldDB" id="A0A221T1N1"/>
<name>A0A221T1N1_9DEIO</name>
<dbReference type="STRING" id="317577.GCA_000419625_03377"/>
<evidence type="ECO:0000259" key="2">
    <source>
        <dbReference type="PROSITE" id="PS51352"/>
    </source>
</evidence>
<geneLocation type="plasmid" evidence="4">
    <name>pdfi2</name>
</geneLocation>
<dbReference type="RefSeq" id="WP_051307540.1">
    <property type="nucleotide sequence ID" value="NZ_CP021083.1"/>
</dbReference>
<keyword evidence="3" id="KW-0614">Plasmid</keyword>
<dbReference type="InterPro" id="IPR036249">
    <property type="entry name" value="Thioredoxin-like_sf"/>
</dbReference>
<keyword evidence="4" id="KW-1185">Reference proteome</keyword>
<evidence type="ECO:0000313" key="3">
    <source>
        <dbReference type="EMBL" id="ASN82808.1"/>
    </source>
</evidence>
<feature type="signal peptide" evidence="1">
    <location>
        <begin position="1"/>
        <end position="22"/>
    </location>
</feature>
<dbReference type="PANTHER" id="PTHR42852:SF13">
    <property type="entry name" value="PROTEIN DIPZ"/>
    <property type="match status" value="1"/>
</dbReference>
<dbReference type="PROSITE" id="PS51352">
    <property type="entry name" value="THIOREDOXIN_2"/>
    <property type="match status" value="1"/>
</dbReference>
<evidence type="ECO:0000313" key="4">
    <source>
        <dbReference type="Proteomes" id="UP000259030"/>
    </source>
</evidence>
<dbReference type="PROSITE" id="PS51257">
    <property type="entry name" value="PROKAR_LIPOPROTEIN"/>
    <property type="match status" value="1"/>
</dbReference>
<dbReference type="KEGG" id="dfc:DFI_16570"/>
<accession>A0A221T1N1</accession>
<proteinExistence type="predicted"/>
<reference evidence="3 4" key="1">
    <citation type="submission" date="2017-05" db="EMBL/GenBank/DDBJ databases">
        <title>The complete genome sequence of Deinococcus ficus isolated from the rhizosphere of the Ficus religiosa L. in Taiwan.</title>
        <authorList>
            <person name="Wu K.-M."/>
            <person name="Liao T.-L."/>
            <person name="Liu Y.-M."/>
            <person name="Young C.-C."/>
            <person name="Tsai S.-F."/>
        </authorList>
    </citation>
    <scope>NUCLEOTIDE SEQUENCE [LARGE SCALE GENOMIC DNA]</scope>
    <source>
        <strain evidence="3 4">CC-FR2-10</strain>
        <plasmid evidence="4">pdfi2</plasmid>
    </source>
</reference>
<dbReference type="PROSITE" id="PS00194">
    <property type="entry name" value="THIOREDOXIN_1"/>
    <property type="match status" value="1"/>
</dbReference>
<feature type="domain" description="Thioredoxin" evidence="2">
    <location>
        <begin position="214"/>
        <end position="351"/>
    </location>
</feature>
<dbReference type="InterPro" id="IPR013766">
    <property type="entry name" value="Thioredoxin_domain"/>
</dbReference>
<dbReference type="InterPro" id="IPR017937">
    <property type="entry name" value="Thioredoxin_CS"/>
</dbReference>
<sequence length="351" mass="37810">MPRPLTLLLAATLLTACQPTPATPQGGVPASAPRAAPASAAPDLIRINGRGFTQADLDFAGLMLKLTVLAQDADPAEQAAALKRLDNVNIRLDHVIERYAMSLLGQAKHYAVSEAQLSAARQAWQAKIDVRPAMGQLIADYGPDRFTGRLREYLRQQLVRERIIADLLATERRKSPQAGARELDYNVAKAYDALYQDHAGDLDIQINLRGLPPRPTGAAAPARPAPALHVRDGAGLPLPRPAPTAARPLLVNFWATWCAPCREELPLLLQAKASGRYDVLTVNLDESPGAVQAYLDGQQLGGLPVAHAKAAQLPGWTIPGLPTTYLIGEGWTLRGQKFGPLTRADPWMQGL</sequence>
<dbReference type="SUPFAM" id="SSF52833">
    <property type="entry name" value="Thioredoxin-like"/>
    <property type="match status" value="1"/>
</dbReference>
<dbReference type="EMBL" id="CP021083">
    <property type="protein sequence ID" value="ASN82808.1"/>
    <property type="molecule type" value="Genomic_DNA"/>
</dbReference>
<organism evidence="3 4">
    <name type="scientific">Deinococcus ficus</name>
    <dbReference type="NCBI Taxonomy" id="317577"/>
    <lineage>
        <taxon>Bacteria</taxon>
        <taxon>Thermotogati</taxon>
        <taxon>Deinococcota</taxon>
        <taxon>Deinococci</taxon>
        <taxon>Deinococcales</taxon>
        <taxon>Deinococcaceae</taxon>
        <taxon>Deinococcus</taxon>
    </lineage>
</organism>
<dbReference type="CDD" id="cd02966">
    <property type="entry name" value="TlpA_like_family"/>
    <property type="match status" value="1"/>
</dbReference>
<dbReference type="Pfam" id="PF00085">
    <property type="entry name" value="Thioredoxin"/>
    <property type="match status" value="1"/>
</dbReference>
<dbReference type="InterPro" id="IPR050553">
    <property type="entry name" value="Thioredoxin_ResA/DsbE_sf"/>
</dbReference>
<feature type="chain" id="PRO_5011222679" description="Thioredoxin domain-containing protein" evidence="1">
    <location>
        <begin position="23"/>
        <end position="351"/>
    </location>
</feature>
<dbReference type="Proteomes" id="UP000259030">
    <property type="component" value="Plasmid pDFI2"/>
</dbReference>
<dbReference type="Gene3D" id="3.40.30.10">
    <property type="entry name" value="Glutaredoxin"/>
    <property type="match status" value="1"/>
</dbReference>
<evidence type="ECO:0000256" key="1">
    <source>
        <dbReference type="SAM" id="SignalP"/>
    </source>
</evidence>